<comment type="caution">
    <text evidence="3">The sequence shown here is derived from an EMBL/GenBank/DDBJ whole genome shotgun (WGS) entry which is preliminary data.</text>
</comment>
<dbReference type="InterPro" id="IPR036875">
    <property type="entry name" value="Znf_CCHC_sf"/>
</dbReference>
<dbReference type="EMBL" id="BAABME010014986">
    <property type="protein sequence ID" value="GAA0138699.1"/>
    <property type="molecule type" value="Genomic_DNA"/>
</dbReference>
<dbReference type="AlphaFoldDB" id="A0AAV3NH94"/>
<evidence type="ECO:0000313" key="3">
    <source>
        <dbReference type="EMBL" id="GAA0138699.1"/>
    </source>
</evidence>
<dbReference type="Proteomes" id="UP001454036">
    <property type="component" value="Unassembled WGS sequence"/>
</dbReference>
<dbReference type="GO" id="GO:0008270">
    <property type="term" value="F:zinc ion binding"/>
    <property type="evidence" value="ECO:0007669"/>
    <property type="project" value="UniProtKB-KW"/>
</dbReference>
<dbReference type="SMART" id="SM00343">
    <property type="entry name" value="ZnF_C2HC"/>
    <property type="match status" value="1"/>
</dbReference>
<dbReference type="PROSITE" id="PS50158">
    <property type="entry name" value="ZF_CCHC"/>
    <property type="match status" value="1"/>
</dbReference>
<dbReference type="InterPro" id="IPR001878">
    <property type="entry name" value="Znf_CCHC"/>
</dbReference>
<accession>A0AAV3NH94</accession>
<dbReference type="PANTHER" id="PTHR34222:SF95">
    <property type="entry name" value="RRNA 2'-O-METHYLTRANSFERASE FIBRILLARIN-LIKE ISOFORM X1"/>
    <property type="match status" value="1"/>
</dbReference>
<organism evidence="3 4">
    <name type="scientific">Lithospermum erythrorhizon</name>
    <name type="common">Purple gromwell</name>
    <name type="synonym">Lithospermum officinale var. erythrorhizon</name>
    <dbReference type="NCBI Taxonomy" id="34254"/>
    <lineage>
        <taxon>Eukaryota</taxon>
        <taxon>Viridiplantae</taxon>
        <taxon>Streptophyta</taxon>
        <taxon>Embryophyta</taxon>
        <taxon>Tracheophyta</taxon>
        <taxon>Spermatophyta</taxon>
        <taxon>Magnoliopsida</taxon>
        <taxon>eudicotyledons</taxon>
        <taxon>Gunneridae</taxon>
        <taxon>Pentapetalae</taxon>
        <taxon>asterids</taxon>
        <taxon>lamiids</taxon>
        <taxon>Boraginales</taxon>
        <taxon>Boraginaceae</taxon>
        <taxon>Boraginoideae</taxon>
        <taxon>Lithospermeae</taxon>
        <taxon>Lithospermum</taxon>
    </lineage>
</organism>
<proteinExistence type="predicted"/>
<name>A0AAV3NH94_LITER</name>
<dbReference type="PANTHER" id="PTHR34222">
    <property type="entry name" value="GAG_PRE-INTEGRS DOMAIN-CONTAINING PROTEIN"/>
    <property type="match status" value="1"/>
</dbReference>
<dbReference type="GO" id="GO:0003676">
    <property type="term" value="F:nucleic acid binding"/>
    <property type="evidence" value="ECO:0007669"/>
    <property type="project" value="InterPro"/>
</dbReference>
<dbReference type="SUPFAM" id="SSF57756">
    <property type="entry name" value="Retrovirus zinc finger-like domains"/>
    <property type="match status" value="1"/>
</dbReference>
<keyword evidence="1" id="KW-0479">Metal-binding</keyword>
<protein>
    <recommendedName>
        <fullName evidence="2">CCHC-type domain-containing protein</fullName>
    </recommendedName>
</protein>
<evidence type="ECO:0000259" key="2">
    <source>
        <dbReference type="PROSITE" id="PS50158"/>
    </source>
</evidence>
<feature type="domain" description="CCHC-type" evidence="2">
    <location>
        <begin position="219"/>
        <end position="234"/>
    </location>
</feature>
<keyword evidence="4" id="KW-1185">Reference proteome</keyword>
<dbReference type="Pfam" id="PF14223">
    <property type="entry name" value="Retrotran_gag_2"/>
    <property type="match status" value="1"/>
</dbReference>
<keyword evidence="1" id="KW-0863">Zinc-finger</keyword>
<sequence>MTNHQLTAVHNYHDWCKTITLYLHSIDKDNHMTGNTPQGEKSKAWLRDNARLFLQIRNSIEGDVLGLINHCETVKELMEYLEFFYYGKKNISRIYDVRKAFYCAEKYGKSLTAYFMDFKKIYEELNKLMPFSSNIKVQQQQREQMAVMSFLARLPPEFESSKSQILTSYEEFSLADVFSLVIRAEQSPTTVQIPSALISKVTEYRHPRGENTNGIGVVCHYCRKPGHLKRDCRKLQYNNRRTFSAHVTSSTGGSNQSVMISANEFAKFTLYQDSLKG</sequence>
<gene>
    <name evidence="3" type="ORF">LIER_34969</name>
</gene>
<evidence type="ECO:0000313" key="4">
    <source>
        <dbReference type="Proteomes" id="UP001454036"/>
    </source>
</evidence>
<dbReference type="Pfam" id="PF00098">
    <property type="entry name" value="zf-CCHC"/>
    <property type="match status" value="1"/>
</dbReference>
<evidence type="ECO:0000256" key="1">
    <source>
        <dbReference type="PROSITE-ProRule" id="PRU00047"/>
    </source>
</evidence>
<dbReference type="Gene3D" id="4.10.60.10">
    <property type="entry name" value="Zinc finger, CCHC-type"/>
    <property type="match status" value="1"/>
</dbReference>
<reference evidence="3 4" key="1">
    <citation type="submission" date="2024-01" db="EMBL/GenBank/DDBJ databases">
        <title>The complete chloroplast genome sequence of Lithospermum erythrorhizon: insights into the phylogenetic relationship among Boraginaceae species and the maternal lineages of purple gromwells.</title>
        <authorList>
            <person name="Okada T."/>
            <person name="Watanabe K."/>
        </authorList>
    </citation>
    <scope>NUCLEOTIDE SEQUENCE [LARGE SCALE GENOMIC DNA]</scope>
</reference>
<keyword evidence="1" id="KW-0862">Zinc</keyword>